<dbReference type="PANTHER" id="PTHR43804:SF7">
    <property type="entry name" value="LD18447P"/>
    <property type="match status" value="1"/>
</dbReference>
<protein>
    <recommendedName>
        <fullName evidence="5">Peptide chain release factor domain-containing protein</fullName>
    </recommendedName>
</protein>
<proteinExistence type="inferred from homology"/>
<dbReference type="Pfam" id="PF00472">
    <property type="entry name" value="RF-1"/>
    <property type="match status" value="1"/>
</dbReference>
<name>A0A9J6ENC9_RHIMP</name>
<dbReference type="VEuPathDB" id="VectorBase:LOC119181765"/>
<dbReference type="Pfam" id="PF03462">
    <property type="entry name" value="PCRF"/>
    <property type="match status" value="1"/>
</dbReference>
<keyword evidence="7" id="KW-1185">Reference proteome</keyword>
<evidence type="ECO:0000256" key="4">
    <source>
        <dbReference type="SAM" id="MobiDB-lite"/>
    </source>
</evidence>
<dbReference type="GO" id="GO:0016149">
    <property type="term" value="F:translation release factor activity, codon specific"/>
    <property type="evidence" value="ECO:0007669"/>
    <property type="project" value="UniProtKB-ARBA"/>
</dbReference>
<dbReference type="InterPro" id="IPR045853">
    <property type="entry name" value="Pep_chain_release_fac_I_sf"/>
</dbReference>
<dbReference type="SMART" id="SM00937">
    <property type="entry name" value="PCRF"/>
    <property type="match status" value="1"/>
</dbReference>
<reference evidence="6" key="1">
    <citation type="journal article" date="2020" name="Cell">
        <title>Large-Scale Comparative Analyses of Tick Genomes Elucidate Their Genetic Diversity and Vector Capacities.</title>
        <authorList>
            <consortium name="Tick Genome and Microbiome Consortium (TIGMIC)"/>
            <person name="Jia N."/>
            <person name="Wang J."/>
            <person name="Shi W."/>
            <person name="Du L."/>
            <person name="Sun Y."/>
            <person name="Zhan W."/>
            <person name="Jiang J.F."/>
            <person name="Wang Q."/>
            <person name="Zhang B."/>
            <person name="Ji P."/>
            <person name="Bell-Sakyi L."/>
            <person name="Cui X.M."/>
            <person name="Yuan T.T."/>
            <person name="Jiang B.G."/>
            <person name="Yang W.F."/>
            <person name="Lam T.T."/>
            <person name="Chang Q.C."/>
            <person name="Ding S.J."/>
            <person name="Wang X.J."/>
            <person name="Zhu J.G."/>
            <person name="Ruan X.D."/>
            <person name="Zhao L."/>
            <person name="Wei J.T."/>
            <person name="Ye R.Z."/>
            <person name="Que T.C."/>
            <person name="Du C.H."/>
            <person name="Zhou Y.H."/>
            <person name="Cheng J.X."/>
            <person name="Dai P.F."/>
            <person name="Guo W.B."/>
            <person name="Han X.H."/>
            <person name="Huang E.J."/>
            <person name="Li L.F."/>
            <person name="Wei W."/>
            <person name="Gao Y.C."/>
            <person name="Liu J.Z."/>
            <person name="Shao H.Z."/>
            <person name="Wang X."/>
            <person name="Wang C.C."/>
            <person name="Yang T.C."/>
            <person name="Huo Q.B."/>
            <person name="Li W."/>
            <person name="Chen H.Y."/>
            <person name="Chen S.E."/>
            <person name="Zhou L.G."/>
            <person name="Ni X.B."/>
            <person name="Tian J.H."/>
            <person name="Sheng Y."/>
            <person name="Liu T."/>
            <person name="Pan Y.S."/>
            <person name="Xia L.Y."/>
            <person name="Li J."/>
            <person name="Zhao F."/>
            <person name="Cao W.C."/>
        </authorList>
    </citation>
    <scope>NUCLEOTIDE SEQUENCE</scope>
    <source>
        <strain evidence="6">Rmic-2018</strain>
    </source>
</reference>
<gene>
    <name evidence="6" type="ORF">HPB51_007904</name>
</gene>
<keyword evidence="3" id="KW-0648">Protein biosynthesis</keyword>
<reference evidence="6" key="2">
    <citation type="submission" date="2021-09" db="EMBL/GenBank/DDBJ databases">
        <authorList>
            <person name="Jia N."/>
            <person name="Wang J."/>
            <person name="Shi W."/>
            <person name="Du L."/>
            <person name="Sun Y."/>
            <person name="Zhan W."/>
            <person name="Jiang J."/>
            <person name="Wang Q."/>
            <person name="Zhang B."/>
            <person name="Ji P."/>
            <person name="Sakyi L.B."/>
            <person name="Cui X."/>
            <person name="Yuan T."/>
            <person name="Jiang B."/>
            <person name="Yang W."/>
            <person name="Lam T.T.-Y."/>
            <person name="Chang Q."/>
            <person name="Ding S."/>
            <person name="Wang X."/>
            <person name="Zhu J."/>
            <person name="Ruan X."/>
            <person name="Zhao L."/>
            <person name="Wei J."/>
            <person name="Que T."/>
            <person name="Du C."/>
            <person name="Cheng J."/>
            <person name="Dai P."/>
            <person name="Han X."/>
            <person name="Huang E."/>
            <person name="Gao Y."/>
            <person name="Liu J."/>
            <person name="Shao H."/>
            <person name="Ye R."/>
            <person name="Li L."/>
            <person name="Wei W."/>
            <person name="Wang X."/>
            <person name="Wang C."/>
            <person name="Huo Q."/>
            <person name="Li W."/>
            <person name="Guo W."/>
            <person name="Chen H."/>
            <person name="Chen S."/>
            <person name="Zhou L."/>
            <person name="Zhou L."/>
            <person name="Ni X."/>
            <person name="Tian J."/>
            <person name="Zhou Y."/>
            <person name="Sheng Y."/>
            <person name="Liu T."/>
            <person name="Pan Y."/>
            <person name="Xia L."/>
            <person name="Li J."/>
            <person name="Zhao F."/>
            <person name="Cao W."/>
        </authorList>
    </citation>
    <scope>NUCLEOTIDE SEQUENCE</scope>
    <source>
        <strain evidence="6">Rmic-2018</strain>
        <tissue evidence="6">Larvae</tissue>
    </source>
</reference>
<sequence length="445" mass="50673">MAASLTKRRAVVSGLSVFSRQRIFLRQPLRKTEPCRTLQTAVAVRRCNRRGTLQTAYLWSRSAVALPDRRYFATLTEKDSVAVDAKLLLKYFQVVAKELKDVETELQRRSLDAKRTKELNDKVARLSAIVRLFEKVNTLRKEVDGLKDLEKDFTKTGDNEMLNMALDDLKKCEIEIQDIYDQILEQIVPPDPVDSSEVLLELTAGVGGQEAMLFTGDIMEMYMHYCRWKGWTCTPLDYETADQETRGQKEKKHTEKSAGGRSSCTNKFKAIHFQGGCSLPPFFLSLPEQVEVDVNPKDLVIKTKKASGPGGQHVNKTESAVQILHTPTGTMVESGKERSQLMNKEIALKILRAKLYQMQLEKQLSQHSAQRKLQVGSRGRSEKIRTYNYAQDRVTDHRIPITVHNIAEFLQGEELLDNVIQRLLKESRKEIVLEVLQPVVNEGKK</sequence>
<evidence type="ECO:0000313" key="6">
    <source>
        <dbReference type="EMBL" id="KAH8035660.1"/>
    </source>
</evidence>
<feature type="compositionally biased region" description="Basic and acidic residues" evidence="4">
    <location>
        <begin position="243"/>
        <end position="258"/>
    </location>
</feature>
<evidence type="ECO:0000259" key="5">
    <source>
        <dbReference type="SMART" id="SM00937"/>
    </source>
</evidence>
<dbReference type="Gene3D" id="6.10.140.1950">
    <property type="match status" value="1"/>
</dbReference>
<evidence type="ECO:0000313" key="7">
    <source>
        <dbReference type="Proteomes" id="UP000821866"/>
    </source>
</evidence>
<dbReference type="EMBL" id="JABSTU010000003">
    <property type="protein sequence ID" value="KAH8035660.1"/>
    <property type="molecule type" value="Genomic_DNA"/>
</dbReference>
<dbReference type="InterPro" id="IPR000352">
    <property type="entry name" value="Pep_chain_release_fac_I"/>
</dbReference>
<dbReference type="GO" id="GO:0070126">
    <property type="term" value="P:mitochondrial translational termination"/>
    <property type="evidence" value="ECO:0007669"/>
    <property type="project" value="UniProtKB-ARBA"/>
</dbReference>
<feature type="region of interest" description="Disordered" evidence="4">
    <location>
        <begin position="242"/>
        <end position="262"/>
    </location>
</feature>
<accession>A0A9J6ENC9</accession>
<dbReference type="FunFam" id="3.30.70.1660:FF:000004">
    <property type="entry name" value="Peptide chain release factor 1"/>
    <property type="match status" value="1"/>
</dbReference>
<feature type="domain" description="Peptide chain release factor" evidence="5">
    <location>
        <begin position="160"/>
        <end position="270"/>
    </location>
</feature>
<dbReference type="Proteomes" id="UP000821866">
    <property type="component" value="Chromosome 11"/>
</dbReference>
<dbReference type="AlphaFoldDB" id="A0A9J6ENC9"/>
<dbReference type="SUPFAM" id="SSF75620">
    <property type="entry name" value="Release factor"/>
    <property type="match status" value="1"/>
</dbReference>
<organism evidence="6 7">
    <name type="scientific">Rhipicephalus microplus</name>
    <name type="common">Cattle tick</name>
    <name type="synonym">Boophilus microplus</name>
    <dbReference type="NCBI Taxonomy" id="6941"/>
    <lineage>
        <taxon>Eukaryota</taxon>
        <taxon>Metazoa</taxon>
        <taxon>Ecdysozoa</taxon>
        <taxon>Arthropoda</taxon>
        <taxon>Chelicerata</taxon>
        <taxon>Arachnida</taxon>
        <taxon>Acari</taxon>
        <taxon>Parasitiformes</taxon>
        <taxon>Ixodida</taxon>
        <taxon>Ixodoidea</taxon>
        <taxon>Ixodidae</taxon>
        <taxon>Rhipicephalinae</taxon>
        <taxon>Rhipicephalus</taxon>
        <taxon>Boophilus</taxon>
    </lineage>
</organism>
<evidence type="ECO:0000256" key="3">
    <source>
        <dbReference type="ARBA" id="ARBA00022917"/>
    </source>
</evidence>
<dbReference type="Gene3D" id="3.30.160.20">
    <property type="match status" value="1"/>
</dbReference>
<dbReference type="PANTHER" id="PTHR43804">
    <property type="entry name" value="LD18447P"/>
    <property type="match status" value="1"/>
</dbReference>
<evidence type="ECO:0000256" key="2">
    <source>
        <dbReference type="ARBA" id="ARBA00022481"/>
    </source>
</evidence>
<comment type="similarity">
    <text evidence="1">Belongs to the prokaryotic/mitochondrial release factor family.</text>
</comment>
<dbReference type="GO" id="GO:0005739">
    <property type="term" value="C:mitochondrion"/>
    <property type="evidence" value="ECO:0007669"/>
    <property type="project" value="GOC"/>
</dbReference>
<dbReference type="InterPro" id="IPR005139">
    <property type="entry name" value="PCRF"/>
</dbReference>
<dbReference type="InterPro" id="IPR050057">
    <property type="entry name" value="Prokaryotic/Mito_RF"/>
</dbReference>
<comment type="caution">
    <text evidence="6">The sequence shown here is derived from an EMBL/GenBank/DDBJ whole genome shotgun (WGS) entry which is preliminary data.</text>
</comment>
<keyword evidence="2" id="KW-0488">Methylation</keyword>
<dbReference type="FunFam" id="3.30.160.20:FF:000004">
    <property type="entry name" value="Peptide chain release factor 1"/>
    <property type="match status" value="1"/>
</dbReference>
<dbReference type="Gene3D" id="3.30.70.1660">
    <property type="match status" value="2"/>
</dbReference>
<evidence type="ECO:0000256" key="1">
    <source>
        <dbReference type="ARBA" id="ARBA00010835"/>
    </source>
</evidence>